<organism evidence="1 2">
    <name type="scientific">Naganishia friedmannii</name>
    <dbReference type="NCBI Taxonomy" id="89922"/>
    <lineage>
        <taxon>Eukaryota</taxon>
        <taxon>Fungi</taxon>
        <taxon>Dikarya</taxon>
        <taxon>Basidiomycota</taxon>
        <taxon>Agaricomycotina</taxon>
        <taxon>Tremellomycetes</taxon>
        <taxon>Filobasidiales</taxon>
        <taxon>Filobasidiaceae</taxon>
        <taxon>Naganishia</taxon>
    </lineage>
</organism>
<keyword evidence="2" id="KW-1185">Reference proteome</keyword>
<protein>
    <submittedName>
        <fullName evidence="1">Uncharacterized protein</fullName>
    </submittedName>
</protein>
<evidence type="ECO:0000313" key="2">
    <source>
        <dbReference type="Proteomes" id="UP001227268"/>
    </source>
</evidence>
<name>A0ACC2VLW0_9TREE</name>
<dbReference type="EMBL" id="JASBWT010000012">
    <property type="protein sequence ID" value="KAJ9099897.1"/>
    <property type="molecule type" value="Genomic_DNA"/>
</dbReference>
<evidence type="ECO:0000313" key="1">
    <source>
        <dbReference type="EMBL" id="KAJ9099897.1"/>
    </source>
</evidence>
<proteinExistence type="predicted"/>
<gene>
    <name evidence="1" type="ORF">QFC21_003902</name>
</gene>
<accession>A0ACC2VLW0</accession>
<sequence length="511" mass="55040">MNANLTRTPTSSANGQYAPPTTPSTPTLSTHNQTQGQTYSPFVTTITANNGLSFPPPHPLPADEPGSGSPLVSPRSGRREAGRVSRGLVAATMSHSQSHRRENGSSMVDSTVILGDGGDEPQQQPKKFRLKMASDEVSHVSSSSSLSYPPIPIPIPTNPVIPIASQHNGNNAVTADSTIHGTDPGRRSSHASTSASSELRRSQRRLRGESETNGIVHDSHTDSLSNYSHSHSGSTSQSGSQSDSNSEEELDHSNEDSDEGEGEEGDLELPPLVVSAEVRRRIVEEEDAKRSRKIADLEISNQSLMTINRTLEADVARKNRLISGMKRQLRASGQQVAPLGDQDEDEDEASEQGQTVARGNEEASDAGNGRPRKSRNTRPRRSSRSNSQSNSEQEDDDISAFLLATRAHSSRLSRLNDHVESLITRGREAGMRVAAMQEGGRGKVWGVLELGERDAQGNEEEDRVTEEDMENGEGEQGIGVELVDARTHPDSLSGSDEVSSEDSVRDRGAVD</sequence>
<dbReference type="Proteomes" id="UP001227268">
    <property type="component" value="Unassembled WGS sequence"/>
</dbReference>
<comment type="caution">
    <text evidence="1">The sequence shown here is derived from an EMBL/GenBank/DDBJ whole genome shotgun (WGS) entry which is preliminary data.</text>
</comment>
<reference evidence="1" key="1">
    <citation type="submission" date="2023-04" db="EMBL/GenBank/DDBJ databases">
        <title>Draft Genome sequencing of Naganishia species isolated from polar environments using Oxford Nanopore Technology.</title>
        <authorList>
            <person name="Leo P."/>
            <person name="Venkateswaran K."/>
        </authorList>
    </citation>
    <scope>NUCLEOTIDE SEQUENCE</scope>
    <source>
        <strain evidence="1">MNA-CCFEE 5423</strain>
    </source>
</reference>